<accession>A0A1C3HA20</accession>
<dbReference type="InterPro" id="IPR042099">
    <property type="entry name" value="ANL_N_sf"/>
</dbReference>
<dbReference type="EMBL" id="LT575490">
    <property type="protein sequence ID" value="SAY41887.1"/>
    <property type="molecule type" value="Genomic_DNA"/>
</dbReference>
<dbReference type="RefSeq" id="WP_060440536.1">
    <property type="nucleotide sequence ID" value="NZ_CAMIRQ010000003.1"/>
</dbReference>
<dbReference type="Proteomes" id="UP001275057">
    <property type="component" value="Unassembled WGS sequence"/>
</dbReference>
<dbReference type="AlphaFoldDB" id="A0A1C3HA20"/>
<dbReference type="GeneID" id="98186981"/>
<proteinExistence type="predicted"/>
<reference evidence="1 3" key="2">
    <citation type="submission" date="2023-11" db="EMBL/GenBank/DDBJ databases">
        <title>Detection of rare carbapenemases in Enterobacterales - comparison of two colorimetric and two CIM-based carbapenemase assays.</title>
        <authorList>
            <person name="Schaffarczyk L."/>
            <person name="Noster J."/>
            <person name="Stelzer Y."/>
            <person name="Sattler J."/>
            <person name="Gatermann S."/>
            <person name="Hamprecht A."/>
        </authorList>
    </citation>
    <scope>NUCLEOTIDE SEQUENCE [LARGE SCALE GENOMIC DNA]</scope>
    <source>
        <strain evidence="1 3">CIM-Carb-136</strain>
    </source>
</reference>
<dbReference type="EMBL" id="JAXABG010000013">
    <property type="protein sequence ID" value="MDX7084384.1"/>
    <property type="molecule type" value="Genomic_DNA"/>
</dbReference>
<dbReference type="SUPFAM" id="SSF56801">
    <property type="entry name" value="Acetyl-CoA synthetase-like"/>
    <property type="match status" value="1"/>
</dbReference>
<evidence type="ECO:0000313" key="3">
    <source>
        <dbReference type="Proteomes" id="UP001275057"/>
    </source>
</evidence>
<dbReference type="GO" id="GO:0047475">
    <property type="term" value="F:phenylacetate-CoA ligase activity"/>
    <property type="evidence" value="ECO:0007669"/>
    <property type="project" value="UniProtKB-EC"/>
</dbReference>
<dbReference type="InterPro" id="IPR053158">
    <property type="entry name" value="CapK_Type1_Caps_Biosynth"/>
</dbReference>
<organism evidence="2">
    <name type="scientific">Serratia marcescens</name>
    <dbReference type="NCBI Taxonomy" id="615"/>
    <lineage>
        <taxon>Bacteria</taxon>
        <taxon>Pseudomonadati</taxon>
        <taxon>Pseudomonadota</taxon>
        <taxon>Gammaproteobacteria</taxon>
        <taxon>Enterobacterales</taxon>
        <taxon>Yersiniaceae</taxon>
        <taxon>Serratia</taxon>
    </lineage>
</organism>
<name>A0A1C3HA20_SERMA</name>
<dbReference type="PANTHER" id="PTHR36932">
    <property type="entry name" value="CAPSULAR POLYSACCHARIDE BIOSYNTHESIS PROTEIN"/>
    <property type="match status" value="1"/>
</dbReference>
<keyword evidence="2" id="KW-0436">Ligase</keyword>
<gene>
    <name evidence="2" type="ORF">PWN146_00552</name>
    <name evidence="1" type="ORF">SJ435_18480</name>
</gene>
<dbReference type="Gene3D" id="3.40.50.12780">
    <property type="entry name" value="N-terminal domain of ligase-like"/>
    <property type="match status" value="1"/>
</dbReference>
<dbReference type="PANTHER" id="PTHR36932:SF1">
    <property type="entry name" value="CAPSULAR POLYSACCHARIDE BIOSYNTHESIS PROTEIN"/>
    <property type="match status" value="1"/>
</dbReference>
<evidence type="ECO:0000313" key="2">
    <source>
        <dbReference type="EMBL" id="SAY41887.1"/>
    </source>
</evidence>
<protein>
    <submittedName>
        <fullName evidence="1">Phenylacetate--CoA ligase family protein</fullName>
    </submittedName>
    <submittedName>
        <fullName evidence="2">Phenylacetate-coenzyme A ligase</fullName>
        <ecNumber evidence="2">6.2.1.30</ecNumber>
    </submittedName>
</protein>
<evidence type="ECO:0000313" key="1">
    <source>
        <dbReference type="EMBL" id="MDX7084384.1"/>
    </source>
</evidence>
<sequence>MSESGSFKDVRREVAYAYEKVKFFKTHMEMSGLRPDDIKTLADFKRIPVTRKLHYRRNYPSGVLAAGFTLTGPHVMRFQSSGTSGERLNSAILSYDLARRQATSMGVNANFNALWRPGARPRICRYAPPNCSDVECGIGLTTMEERTLADGTLVLPVAHDLLATPARMIKQALDEIAAYDPEILVVDPTHLAFLTREAAKLGRTIVTTNKLHIVCGYTHLTQVARRQIRHFFGDGTPIGNMLGMSELGYLGFECHHGCLHINNQDFFLEFLSGELESALDEVGELVISTIDDSLLPRIRYATGDLYRLSSEPCTCGATLPVVNIEGRATHNVIGKNGAIVTPAEVDLAVTDCPRIDLYKLEQDELGNLRFRYILNQASSSELFALQQRISALCQTRDIIFEAVDYIACERSGKFQSCISRYNGASHP</sequence>
<dbReference type="EC" id="6.2.1.30" evidence="2"/>
<reference evidence="2" key="1">
    <citation type="submission" date="2016-05" db="EMBL/GenBank/DDBJ databases">
        <authorList>
            <person name="Cock P.J.A."/>
            <person name="Cock P.J.A."/>
        </authorList>
    </citation>
    <scope>NUCLEOTIDE SEQUENCE</scope>
    <source>
        <strain evidence="2">PWN146_assembly</strain>
    </source>
</reference>